<dbReference type="EC" id="2.3.1.-" evidence="6"/>
<evidence type="ECO:0000256" key="1">
    <source>
        <dbReference type="ARBA" id="ARBA00007274"/>
    </source>
</evidence>
<dbReference type="InterPro" id="IPR011004">
    <property type="entry name" value="Trimer_LpxA-like_sf"/>
</dbReference>
<dbReference type="AlphaFoldDB" id="A0A7M4DEG3"/>
<comment type="caution">
    <text evidence="6">The sequence shown here is derived from an EMBL/GenBank/DDBJ whole genome shotgun (WGS) entry which is preliminary data.</text>
</comment>
<dbReference type="RefSeq" id="WP_156739054.1">
    <property type="nucleotide sequence ID" value="NZ_CACRYJ010000006.1"/>
</dbReference>
<dbReference type="Gene3D" id="2.160.10.10">
    <property type="entry name" value="Hexapeptide repeat proteins"/>
    <property type="match status" value="1"/>
</dbReference>
<accession>A0A7M4DEG3</accession>
<dbReference type="Pfam" id="PF00132">
    <property type="entry name" value="Hexapep"/>
    <property type="match status" value="1"/>
</dbReference>
<proteinExistence type="inferred from homology"/>
<dbReference type="InterPro" id="IPR050179">
    <property type="entry name" value="Trans_hexapeptide_repeat"/>
</dbReference>
<dbReference type="CDD" id="cd03349">
    <property type="entry name" value="LbH_XAT"/>
    <property type="match status" value="1"/>
</dbReference>
<evidence type="ECO:0000256" key="3">
    <source>
        <dbReference type="ARBA" id="ARBA00022737"/>
    </source>
</evidence>
<gene>
    <name evidence="6" type="primary">vatD</name>
    <name evidence="6" type="ORF">HALOF300_00503</name>
</gene>
<keyword evidence="4" id="KW-0046">Antibiotic resistance</keyword>
<evidence type="ECO:0000313" key="6">
    <source>
        <dbReference type="EMBL" id="VZO35278.1"/>
    </source>
</evidence>
<evidence type="ECO:0000313" key="7">
    <source>
        <dbReference type="Proteomes" id="UP000419743"/>
    </source>
</evidence>
<dbReference type="FunFam" id="2.160.10.10:FF:000037">
    <property type="entry name" value="Streptogramin A acetyltransferase"/>
    <property type="match status" value="1"/>
</dbReference>
<keyword evidence="2 6" id="KW-0808">Transferase</keyword>
<evidence type="ECO:0000256" key="2">
    <source>
        <dbReference type="ARBA" id="ARBA00022679"/>
    </source>
</evidence>
<keyword evidence="5 6" id="KW-0012">Acyltransferase</keyword>
<dbReference type="GO" id="GO:0016746">
    <property type="term" value="F:acyltransferase activity"/>
    <property type="evidence" value="ECO:0007669"/>
    <property type="project" value="UniProtKB-KW"/>
</dbReference>
<dbReference type="EMBL" id="CACRYJ010000006">
    <property type="protein sequence ID" value="VZO35278.1"/>
    <property type="molecule type" value="Genomic_DNA"/>
</dbReference>
<keyword evidence="3" id="KW-0677">Repeat</keyword>
<name>A0A7M4DEG3_9MICO</name>
<comment type="similarity">
    <text evidence="1">Belongs to the transferase hexapeptide repeat family.</text>
</comment>
<dbReference type="PANTHER" id="PTHR43300">
    <property type="entry name" value="ACETYLTRANSFERASE"/>
    <property type="match status" value="1"/>
</dbReference>
<dbReference type="GO" id="GO:0046677">
    <property type="term" value="P:response to antibiotic"/>
    <property type="evidence" value="ECO:0007669"/>
    <property type="project" value="UniProtKB-KW"/>
</dbReference>
<reference evidence="6 7" key="1">
    <citation type="submission" date="2019-11" db="EMBL/GenBank/DDBJ databases">
        <authorList>
            <person name="Criscuolo A."/>
        </authorList>
    </citation>
    <scope>NUCLEOTIDE SEQUENCE [LARGE SCALE GENOMIC DNA]</scope>
    <source>
        <strain evidence="6">CIP111667</strain>
    </source>
</reference>
<organism evidence="6 7">
    <name type="scientific">Occultella aeris</name>
    <dbReference type="NCBI Taxonomy" id="2761496"/>
    <lineage>
        <taxon>Bacteria</taxon>
        <taxon>Bacillati</taxon>
        <taxon>Actinomycetota</taxon>
        <taxon>Actinomycetes</taxon>
        <taxon>Micrococcales</taxon>
        <taxon>Ruaniaceae</taxon>
        <taxon>Occultella</taxon>
    </lineage>
</organism>
<evidence type="ECO:0000256" key="5">
    <source>
        <dbReference type="ARBA" id="ARBA00023315"/>
    </source>
</evidence>
<dbReference type="InterPro" id="IPR001451">
    <property type="entry name" value="Hexapep"/>
</dbReference>
<evidence type="ECO:0000256" key="4">
    <source>
        <dbReference type="ARBA" id="ARBA00023251"/>
    </source>
</evidence>
<protein>
    <submittedName>
        <fullName evidence="6">Streptogramin A acetyltransferase</fullName>
        <ecNumber evidence="6">2.3.1.-</ecNumber>
    </submittedName>
</protein>
<sequence length="216" mass="23300">MSPDPTAVHPIPAFQRVVFLRPLITAPTIEVGEYTYYDDPDGGDRFEQRNVLYGYGSERLVIGRYCAIAAGTRFLMAGAAHPSMGVSTYPFTIFGGRWAEQTLDIVTSMPSRGDTIVGNDVWFGYGSTVMPGVRIGDGAIIAAGAMVTADVPPYTIVGGNPARPIRQRFADEDVARLQRAAWWDWPADLVTEHARKIMAGTPAEIEAIATAAGLGH</sequence>
<dbReference type="Proteomes" id="UP000419743">
    <property type="component" value="Unassembled WGS sequence"/>
</dbReference>
<dbReference type="PANTHER" id="PTHR43300:SF11">
    <property type="entry name" value="ACETYLTRANSFERASE RV3034C-RELATED"/>
    <property type="match status" value="1"/>
</dbReference>
<dbReference type="SUPFAM" id="SSF51161">
    <property type="entry name" value="Trimeric LpxA-like enzymes"/>
    <property type="match status" value="1"/>
</dbReference>
<keyword evidence="7" id="KW-1185">Reference proteome</keyword>